<dbReference type="EMBL" id="KL648645">
    <property type="protein sequence ID" value="KEY66807.1"/>
    <property type="molecule type" value="Genomic_DNA"/>
</dbReference>
<reference evidence="3 4" key="1">
    <citation type="journal article" date="2014" name="BMC Genomics">
        <title>Comparative genome sequencing reveals chemotype-specific gene clusters in the toxigenic black mold Stachybotrys.</title>
        <authorList>
            <person name="Semeiks J."/>
            <person name="Borek D."/>
            <person name="Otwinowski Z."/>
            <person name="Grishin N.V."/>
        </authorList>
    </citation>
    <scope>NUCLEOTIDE SEQUENCE [LARGE SCALE GENOMIC DNA]</scope>
    <source>
        <strain evidence="4">CBS 109288 / IBT 7711</strain>
    </source>
</reference>
<organism evidence="3 4">
    <name type="scientific">Stachybotrys chartarum (strain CBS 109288 / IBT 7711)</name>
    <name type="common">Toxic black mold</name>
    <name type="synonym">Stilbospora chartarum</name>
    <dbReference type="NCBI Taxonomy" id="1280523"/>
    <lineage>
        <taxon>Eukaryota</taxon>
        <taxon>Fungi</taxon>
        <taxon>Dikarya</taxon>
        <taxon>Ascomycota</taxon>
        <taxon>Pezizomycotina</taxon>
        <taxon>Sordariomycetes</taxon>
        <taxon>Hypocreomycetidae</taxon>
        <taxon>Hypocreales</taxon>
        <taxon>Stachybotryaceae</taxon>
        <taxon>Stachybotrys</taxon>
    </lineage>
</organism>
<feature type="transmembrane region" description="Helical" evidence="2">
    <location>
        <begin position="12"/>
        <end position="34"/>
    </location>
</feature>
<dbReference type="AlphaFoldDB" id="A0A084ANC8"/>
<dbReference type="Proteomes" id="UP000028045">
    <property type="component" value="Unassembled WGS sequence"/>
</dbReference>
<keyword evidence="2" id="KW-1133">Transmembrane helix</keyword>
<feature type="region of interest" description="Disordered" evidence="1">
    <location>
        <begin position="216"/>
        <end position="235"/>
    </location>
</feature>
<keyword evidence="2" id="KW-0812">Transmembrane</keyword>
<proteinExistence type="predicted"/>
<accession>A0A084ANC8</accession>
<gene>
    <name evidence="3" type="ORF">S7711_07978</name>
</gene>
<name>A0A084ANC8_STACB</name>
<evidence type="ECO:0000256" key="2">
    <source>
        <dbReference type="SAM" id="Phobius"/>
    </source>
</evidence>
<keyword evidence="2" id="KW-0472">Membrane</keyword>
<dbReference type="HOGENOM" id="CLU_038283_0_0_1"/>
<protein>
    <submittedName>
        <fullName evidence="3">Uncharacterized protein</fullName>
    </submittedName>
</protein>
<evidence type="ECO:0000313" key="3">
    <source>
        <dbReference type="EMBL" id="KEY66807.1"/>
    </source>
</evidence>
<evidence type="ECO:0000256" key="1">
    <source>
        <dbReference type="SAM" id="MobiDB-lite"/>
    </source>
</evidence>
<dbReference type="OrthoDB" id="4120617at2759"/>
<keyword evidence="4" id="KW-1185">Reference proteome</keyword>
<evidence type="ECO:0000313" key="4">
    <source>
        <dbReference type="Proteomes" id="UP000028045"/>
    </source>
</evidence>
<sequence>MSQQNNDDTLTIVLATTIPVLFLCIVLISVYFLYTRRRGSFFRRGVTPIADEEIESWKLNRTGTEKETLSHEGHGRAPSSSVSSVQKPASVIVYQYSPQHRTHASDDFKSPTSMHSYKRSMEGPQSPVLARAPNSRPGLTDETVQGDDAFISPVKRYPSRLAKSSPGSPRHVRTESNLYAANRDYWYGSDTELQRSPRRSADTYTRKPAMYQSSHRRVFSTSYSTTSGPPPALYSSDDDVLLGGLSPPPVLRKSEIGRAIG</sequence>
<feature type="region of interest" description="Disordered" evidence="1">
    <location>
        <begin position="102"/>
        <end position="172"/>
    </location>
</feature>